<comment type="caution">
    <text evidence="9">The sequence shown here is derived from an EMBL/GenBank/DDBJ whole genome shotgun (WGS) entry which is preliminary data.</text>
</comment>
<dbReference type="InterPro" id="IPR013977">
    <property type="entry name" value="GcvT_C"/>
</dbReference>
<dbReference type="InterPro" id="IPR006222">
    <property type="entry name" value="GCVT_N"/>
</dbReference>
<dbReference type="HAMAP" id="MF_00259">
    <property type="entry name" value="GcvT"/>
    <property type="match status" value="1"/>
</dbReference>
<dbReference type="AlphaFoldDB" id="A0AAV3TBG5"/>
<evidence type="ECO:0000259" key="8">
    <source>
        <dbReference type="Pfam" id="PF08669"/>
    </source>
</evidence>
<dbReference type="EC" id="2.1.2.10" evidence="5"/>
<dbReference type="Gene3D" id="3.30.1360.120">
    <property type="entry name" value="Probable tRNA modification gtpase trme, domain 1"/>
    <property type="match status" value="1"/>
</dbReference>
<comment type="function">
    <text evidence="5">The glycine cleavage system catalyzes the degradation of glycine.</text>
</comment>
<dbReference type="FunFam" id="2.40.30.110:FF:000003">
    <property type="entry name" value="Aminomethyltransferase"/>
    <property type="match status" value="1"/>
</dbReference>
<accession>A0AAV3TBG5</accession>
<dbReference type="NCBIfam" id="TIGR00528">
    <property type="entry name" value="gcvT"/>
    <property type="match status" value="1"/>
</dbReference>
<evidence type="ECO:0000256" key="3">
    <source>
        <dbReference type="ARBA" id="ARBA00022679"/>
    </source>
</evidence>
<dbReference type="Pfam" id="PF01571">
    <property type="entry name" value="GCV_T"/>
    <property type="match status" value="1"/>
</dbReference>
<dbReference type="GO" id="GO:0004047">
    <property type="term" value="F:aminomethyltransferase activity"/>
    <property type="evidence" value="ECO:0007669"/>
    <property type="project" value="UniProtKB-UniRule"/>
</dbReference>
<dbReference type="EMBL" id="BAAADV010000005">
    <property type="protein sequence ID" value="GAA0675988.1"/>
    <property type="molecule type" value="Genomic_DNA"/>
</dbReference>
<dbReference type="InterPro" id="IPR029043">
    <property type="entry name" value="GcvT/YgfZ_C"/>
</dbReference>
<feature type="domain" description="GCVT N-terminal" evidence="7">
    <location>
        <begin position="10"/>
        <end position="269"/>
    </location>
</feature>
<organism evidence="9 10">
    <name type="scientific">Natronoarchaeum mannanilyticum</name>
    <dbReference type="NCBI Taxonomy" id="926360"/>
    <lineage>
        <taxon>Archaea</taxon>
        <taxon>Methanobacteriati</taxon>
        <taxon>Methanobacteriota</taxon>
        <taxon>Stenosarchaea group</taxon>
        <taxon>Halobacteria</taxon>
        <taxon>Halobacteriales</taxon>
        <taxon>Natronoarchaeaceae</taxon>
    </lineage>
</organism>
<gene>
    <name evidence="9" type="primary">gcvT_1</name>
    <name evidence="5" type="synonym">gcvT</name>
    <name evidence="9" type="ORF">GCM10009020_24680</name>
</gene>
<comment type="subunit">
    <text evidence="5">The glycine cleavage system is composed of four proteins: P, T, L and H.</text>
</comment>
<feature type="binding site" evidence="6">
    <location>
        <position position="207"/>
    </location>
    <ligand>
        <name>substrate</name>
    </ligand>
</feature>
<dbReference type="PANTHER" id="PTHR43757">
    <property type="entry name" value="AMINOMETHYLTRANSFERASE"/>
    <property type="match status" value="1"/>
</dbReference>
<dbReference type="Proteomes" id="UP001500420">
    <property type="component" value="Unassembled WGS sequence"/>
</dbReference>
<evidence type="ECO:0000256" key="1">
    <source>
        <dbReference type="ARBA" id="ARBA00008609"/>
    </source>
</evidence>
<name>A0AAV3TBG5_9EURY</name>
<keyword evidence="3 5" id="KW-0808">Transferase</keyword>
<dbReference type="InterPro" id="IPR027266">
    <property type="entry name" value="TrmE/GcvT-like"/>
</dbReference>
<dbReference type="RefSeq" id="WP_343774340.1">
    <property type="nucleotide sequence ID" value="NZ_BAAADV010000005.1"/>
</dbReference>
<comment type="catalytic activity">
    <reaction evidence="4 5">
        <text>N(6)-[(R)-S(8)-aminomethyldihydrolipoyl]-L-lysyl-[protein] + (6S)-5,6,7,8-tetrahydrofolate = N(6)-[(R)-dihydrolipoyl]-L-lysyl-[protein] + (6R)-5,10-methylene-5,6,7,8-tetrahydrofolate + NH4(+)</text>
        <dbReference type="Rhea" id="RHEA:16945"/>
        <dbReference type="Rhea" id="RHEA-COMP:10475"/>
        <dbReference type="Rhea" id="RHEA-COMP:10492"/>
        <dbReference type="ChEBI" id="CHEBI:15636"/>
        <dbReference type="ChEBI" id="CHEBI:28938"/>
        <dbReference type="ChEBI" id="CHEBI:57453"/>
        <dbReference type="ChEBI" id="CHEBI:83100"/>
        <dbReference type="ChEBI" id="CHEBI:83143"/>
        <dbReference type="EC" id="2.1.2.10"/>
    </reaction>
</comment>
<protein>
    <recommendedName>
        <fullName evidence="5">Probable aminomethyltransferase</fullName>
        <ecNumber evidence="5">2.1.2.10</ecNumber>
    </recommendedName>
    <alternativeName>
        <fullName evidence="5">Glycine cleavage system T protein</fullName>
    </alternativeName>
</protein>
<evidence type="ECO:0000256" key="2">
    <source>
        <dbReference type="ARBA" id="ARBA00022576"/>
    </source>
</evidence>
<dbReference type="PANTHER" id="PTHR43757:SF2">
    <property type="entry name" value="AMINOMETHYLTRANSFERASE, MITOCHONDRIAL"/>
    <property type="match status" value="1"/>
</dbReference>
<evidence type="ECO:0000313" key="10">
    <source>
        <dbReference type="Proteomes" id="UP001500420"/>
    </source>
</evidence>
<evidence type="ECO:0000256" key="6">
    <source>
        <dbReference type="PIRSR" id="PIRSR006487-1"/>
    </source>
</evidence>
<comment type="similarity">
    <text evidence="1 5">Belongs to the GcvT family.</text>
</comment>
<evidence type="ECO:0000256" key="5">
    <source>
        <dbReference type="HAMAP-Rule" id="MF_00259"/>
    </source>
</evidence>
<dbReference type="GO" id="GO:0008483">
    <property type="term" value="F:transaminase activity"/>
    <property type="evidence" value="ECO:0007669"/>
    <property type="project" value="UniProtKB-KW"/>
</dbReference>
<evidence type="ECO:0000256" key="4">
    <source>
        <dbReference type="ARBA" id="ARBA00047665"/>
    </source>
</evidence>
<dbReference type="InterPro" id="IPR006223">
    <property type="entry name" value="GcvT"/>
</dbReference>
<dbReference type="SUPFAM" id="SSF103025">
    <property type="entry name" value="Folate-binding domain"/>
    <property type="match status" value="1"/>
</dbReference>
<proteinExistence type="inferred from homology"/>
<dbReference type="InterPro" id="IPR022903">
    <property type="entry name" value="GcvT_bac"/>
</dbReference>
<dbReference type="Pfam" id="PF08669">
    <property type="entry name" value="GCV_T_C"/>
    <property type="match status" value="1"/>
</dbReference>
<dbReference type="InterPro" id="IPR028896">
    <property type="entry name" value="GcvT/YgfZ/DmdA"/>
</dbReference>
<dbReference type="GO" id="GO:0019464">
    <property type="term" value="P:glycine decarboxylation via glycine cleavage system"/>
    <property type="evidence" value="ECO:0007669"/>
    <property type="project" value="UniProtKB-UniRule"/>
</dbReference>
<dbReference type="NCBIfam" id="NF001567">
    <property type="entry name" value="PRK00389.1"/>
    <property type="match status" value="1"/>
</dbReference>
<sequence length="368" mass="39923">MSLRQPPLAAVHEAAGADATEFGGWEMPVEFESITTEHRAVREAAGIFDVSHMSEIEVGGPDAEALMQRLTSNDVAALDPGDVQYSMITDDEGIILDDTVVYRLPSETPEYLFVPNAGHDQQMLDRWTRRRDEWGLDATVENRTETYAMFAVQGPDAPGLVADAVDAADADDEAVDDLGRFEADYRSIAGVECLLSNTGYTGEDGFEVLAPWEDAETVWDAFDCQPCGLGARDTLRIEAGFLLAGQDFDPEENPRNPYEAGVGFAVDLDTEFVGRDALASAKEAGPAQRFVGIRLLDRGVPRHGYPVTTADGERIGEVTSGTMSPTLSEPIGLGYVDVERADAGTDVRVEVRGQAKKARVESPNFLDR</sequence>
<dbReference type="SUPFAM" id="SSF101790">
    <property type="entry name" value="Aminomethyltransferase beta-barrel domain"/>
    <property type="match status" value="1"/>
</dbReference>
<dbReference type="GO" id="GO:0005960">
    <property type="term" value="C:glycine cleavage complex"/>
    <property type="evidence" value="ECO:0007669"/>
    <property type="project" value="InterPro"/>
</dbReference>
<evidence type="ECO:0000259" key="7">
    <source>
        <dbReference type="Pfam" id="PF01571"/>
    </source>
</evidence>
<dbReference type="PIRSF" id="PIRSF006487">
    <property type="entry name" value="GcvT"/>
    <property type="match status" value="1"/>
</dbReference>
<evidence type="ECO:0000313" key="9">
    <source>
        <dbReference type="EMBL" id="GAA0675988.1"/>
    </source>
</evidence>
<keyword evidence="2 5" id="KW-0032">Aminotransferase</keyword>
<keyword evidence="10" id="KW-1185">Reference proteome</keyword>
<feature type="domain" description="Aminomethyltransferase C-terminal" evidence="8">
    <location>
        <begin position="289"/>
        <end position="367"/>
    </location>
</feature>
<reference evidence="9 10" key="1">
    <citation type="journal article" date="2019" name="Int. J. Syst. Evol. Microbiol.">
        <title>The Global Catalogue of Microorganisms (GCM) 10K type strain sequencing project: providing services to taxonomists for standard genome sequencing and annotation.</title>
        <authorList>
            <consortium name="The Broad Institute Genomics Platform"/>
            <consortium name="The Broad Institute Genome Sequencing Center for Infectious Disease"/>
            <person name="Wu L."/>
            <person name="Ma J."/>
        </authorList>
    </citation>
    <scope>NUCLEOTIDE SEQUENCE [LARGE SCALE GENOMIC DNA]</scope>
    <source>
        <strain evidence="9 10">JCM 16328</strain>
    </source>
</reference>